<evidence type="ECO:0000313" key="3">
    <source>
        <dbReference type="Proteomes" id="UP000053647"/>
    </source>
</evidence>
<sequence>MLRSEWAAQVVTQTRPAPRQSKHKADEEISKIIELEKLVGARAHMVRSLELRFISNQVHDVESFEIEIADACSQHNNLLETLRRRQEGLGVTGHAKLVAL</sequence>
<evidence type="ECO:0000313" key="2">
    <source>
        <dbReference type="EMBL" id="KIJ05406.1"/>
    </source>
</evidence>
<proteinExistence type="predicted"/>
<keyword evidence="3" id="KW-1185">Reference proteome</keyword>
<reference evidence="3" key="2">
    <citation type="submission" date="2015-01" db="EMBL/GenBank/DDBJ databases">
        <title>Evolutionary Origins and Diversification of the Mycorrhizal Mutualists.</title>
        <authorList>
            <consortium name="DOE Joint Genome Institute"/>
            <consortium name="Mycorrhizal Genomics Consortium"/>
            <person name="Kohler A."/>
            <person name="Kuo A."/>
            <person name="Nagy L.G."/>
            <person name="Floudas D."/>
            <person name="Copeland A."/>
            <person name="Barry K.W."/>
            <person name="Cichocki N."/>
            <person name="Veneault-Fourrey C."/>
            <person name="LaButti K."/>
            <person name="Lindquist E.A."/>
            <person name="Lipzen A."/>
            <person name="Lundell T."/>
            <person name="Morin E."/>
            <person name="Murat C."/>
            <person name="Riley R."/>
            <person name="Ohm R."/>
            <person name="Sun H."/>
            <person name="Tunlid A."/>
            <person name="Henrissat B."/>
            <person name="Grigoriev I.V."/>
            <person name="Hibbett D.S."/>
            <person name="Martin F."/>
        </authorList>
    </citation>
    <scope>NUCLEOTIDE SEQUENCE [LARGE SCALE GENOMIC DNA]</scope>
    <source>
        <strain evidence="3">ATCC 200175</strain>
    </source>
</reference>
<dbReference type="Proteomes" id="UP000053647">
    <property type="component" value="Unassembled WGS sequence"/>
</dbReference>
<protein>
    <submittedName>
        <fullName evidence="2">Uncharacterized protein</fullName>
    </submittedName>
</protein>
<evidence type="ECO:0000256" key="1">
    <source>
        <dbReference type="SAM" id="MobiDB-lite"/>
    </source>
</evidence>
<organism evidence="2 3">
    <name type="scientific">Paxillus involutus ATCC 200175</name>
    <dbReference type="NCBI Taxonomy" id="664439"/>
    <lineage>
        <taxon>Eukaryota</taxon>
        <taxon>Fungi</taxon>
        <taxon>Dikarya</taxon>
        <taxon>Basidiomycota</taxon>
        <taxon>Agaricomycotina</taxon>
        <taxon>Agaricomycetes</taxon>
        <taxon>Agaricomycetidae</taxon>
        <taxon>Boletales</taxon>
        <taxon>Paxilineae</taxon>
        <taxon>Paxillaceae</taxon>
        <taxon>Paxillus</taxon>
    </lineage>
</organism>
<dbReference type="AlphaFoldDB" id="A0A0C9TDS3"/>
<dbReference type="OrthoDB" id="3259165at2759"/>
<gene>
    <name evidence="2" type="ORF">PAXINDRAFT_21329</name>
</gene>
<accession>A0A0C9TDS3</accession>
<name>A0A0C9TDS3_PAXIN</name>
<dbReference type="EMBL" id="KN820998">
    <property type="protein sequence ID" value="KIJ05406.1"/>
    <property type="molecule type" value="Genomic_DNA"/>
</dbReference>
<feature type="region of interest" description="Disordered" evidence="1">
    <location>
        <begin position="1"/>
        <end position="25"/>
    </location>
</feature>
<reference evidence="2 3" key="1">
    <citation type="submission" date="2014-06" db="EMBL/GenBank/DDBJ databases">
        <authorList>
            <consortium name="DOE Joint Genome Institute"/>
            <person name="Kuo A."/>
            <person name="Kohler A."/>
            <person name="Nagy L.G."/>
            <person name="Floudas D."/>
            <person name="Copeland A."/>
            <person name="Barry K.W."/>
            <person name="Cichocki N."/>
            <person name="Veneault-Fourrey C."/>
            <person name="LaButti K."/>
            <person name="Lindquist E.A."/>
            <person name="Lipzen A."/>
            <person name="Lundell T."/>
            <person name="Morin E."/>
            <person name="Murat C."/>
            <person name="Sun H."/>
            <person name="Tunlid A."/>
            <person name="Henrissat B."/>
            <person name="Grigoriev I.V."/>
            <person name="Hibbett D.S."/>
            <person name="Martin F."/>
            <person name="Nordberg H.P."/>
            <person name="Cantor M.N."/>
            <person name="Hua S.X."/>
        </authorList>
    </citation>
    <scope>NUCLEOTIDE SEQUENCE [LARGE SCALE GENOMIC DNA]</scope>
    <source>
        <strain evidence="2 3">ATCC 200175</strain>
    </source>
</reference>
<dbReference type="HOGENOM" id="CLU_2306934_0_0_1"/>